<evidence type="ECO:0000313" key="1">
    <source>
        <dbReference type="EMBL" id="CAK8991358.1"/>
    </source>
</evidence>
<organism evidence="1 2">
    <name type="scientific">Durusdinium trenchii</name>
    <dbReference type="NCBI Taxonomy" id="1381693"/>
    <lineage>
        <taxon>Eukaryota</taxon>
        <taxon>Sar</taxon>
        <taxon>Alveolata</taxon>
        <taxon>Dinophyceae</taxon>
        <taxon>Suessiales</taxon>
        <taxon>Symbiodiniaceae</taxon>
        <taxon>Durusdinium</taxon>
    </lineage>
</organism>
<protein>
    <submittedName>
        <fullName evidence="1">Uncharacterized protein</fullName>
    </submittedName>
</protein>
<evidence type="ECO:0000313" key="2">
    <source>
        <dbReference type="Proteomes" id="UP001642464"/>
    </source>
</evidence>
<sequence>MIRKMQRLLRCTSTTESFSSRRRNTGRRPLPPRRNPPTTRRPDGSEGSGLPAVSKTRKRERDPGMTERCSGCCDCLEVSFDPLPWVLLRHADLG</sequence>
<accession>A0ABP0HNJ1</accession>
<reference evidence="1 2" key="1">
    <citation type="submission" date="2024-02" db="EMBL/GenBank/DDBJ databases">
        <authorList>
            <person name="Chen Y."/>
            <person name="Shah S."/>
            <person name="Dougan E. K."/>
            <person name="Thang M."/>
            <person name="Chan C."/>
        </authorList>
    </citation>
    <scope>NUCLEOTIDE SEQUENCE [LARGE SCALE GENOMIC DNA]</scope>
</reference>
<dbReference type="Proteomes" id="UP001642464">
    <property type="component" value="Unassembled WGS sequence"/>
</dbReference>
<comment type="caution">
    <text evidence="1">The sequence shown here is derived from an EMBL/GenBank/DDBJ whole genome shotgun (WGS) entry which is preliminary data.</text>
</comment>
<keyword evidence="2" id="KW-1185">Reference proteome</keyword>
<dbReference type="EMBL" id="CAXAMM010001292">
    <property type="protein sequence ID" value="CAK8991358.1"/>
    <property type="molecule type" value="Genomic_DNA"/>
</dbReference>
<gene>
    <name evidence="1" type="ORF">SCF082_LOCUS2618</name>
</gene>
<name>A0ABP0HNJ1_9DINO</name>
<proteinExistence type="predicted"/>